<dbReference type="Gene3D" id="1.10.10.10">
    <property type="entry name" value="Winged helix-like DNA-binding domain superfamily/Winged helix DNA-binding domain"/>
    <property type="match status" value="1"/>
</dbReference>
<dbReference type="InterPro" id="IPR043129">
    <property type="entry name" value="ATPase_NBD"/>
</dbReference>
<protein>
    <submittedName>
        <fullName evidence="3">ROK family transcriptional regulator</fullName>
    </submittedName>
</protein>
<dbReference type="PANTHER" id="PTHR18964:SF149">
    <property type="entry name" value="BIFUNCTIONAL UDP-N-ACETYLGLUCOSAMINE 2-EPIMERASE_N-ACETYLMANNOSAMINE KINASE"/>
    <property type="match status" value="1"/>
</dbReference>
<dbReference type="PANTHER" id="PTHR18964">
    <property type="entry name" value="ROK (REPRESSOR, ORF, KINASE) FAMILY"/>
    <property type="match status" value="1"/>
</dbReference>
<dbReference type="EMBL" id="JAEDAJ010000002">
    <property type="protein sequence ID" value="MBK0330788.1"/>
    <property type="molecule type" value="Genomic_DNA"/>
</dbReference>
<proteinExistence type="inferred from homology"/>
<dbReference type="InterPro" id="IPR036388">
    <property type="entry name" value="WH-like_DNA-bd_sf"/>
</dbReference>
<comment type="caution">
    <text evidence="3">The sequence shown here is derived from an EMBL/GenBank/DDBJ whole genome shotgun (WGS) entry which is preliminary data.</text>
</comment>
<dbReference type="SUPFAM" id="SSF46785">
    <property type="entry name" value="Winged helix' DNA-binding domain"/>
    <property type="match status" value="1"/>
</dbReference>
<evidence type="ECO:0000313" key="4">
    <source>
        <dbReference type="Proteomes" id="UP000612352"/>
    </source>
</evidence>
<keyword evidence="4" id="KW-1185">Reference proteome</keyword>
<dbReference type="Pfam" id="PF00480">
    <property type="entry name" value="ROK"/>
    <property type="match status" value="1"/>
</dbReference>
<evidence type="ECO:0000256" key="1">
    <source>
        <dbReference type="ARBA" id="ARBA00006479"/>
    </source>
</evidence>
<name>A0ABS1B818_9MICO</name>
<dbReference type="RefSeq" id="WP_200501443.1">
    <property type="nucleotide sequence ID" value="NZ_JAEDAJ010000002.1"/>
</dbReference>
<organism evidence="3 4">
    <name type="scientific">Brachybacterium halotolerans</name>
    <dbReference type="NCBI Taxonomy" id="2795215"/>
    <lineage>
        <taxon>Bacteria</taxon>
        <taxon>Bacillati</taxon>
        <taxon>Actinomycetota</taxon>
        <taxon>Actinomycetes</taxon>
        <taxon>Micrococcales</taxon>
        <taxon>Dermabacteraceae</taxon>
        <taxon>Brachybacterium</taxon>
    </lineage>
</organism>
<evidence type="ECO:0000256" key="2">
    <source>
        <dbReference type="SAM" id="MobiDB-lite"/>
    </source>
</evidence>
<reference evidence="3 4" key="1">
    <citation type="submission" date="2020-12" db="EMBL/GenBank/DDBJ databases">
        <title>Brachybacterium sp. MASK1Z-5, whole genome shotgun sequence.</title>
        <authorList>
            <person name="Tuo L."/>
        </authorList>
    </citation>
    <scope>NUCLEOTIDE SEQUENCE [LARGE SCALE GENOMIC DNA]</scope>
    <source>
        <strain evidence="3 4">MASK1Z-5</strain>
    </source>
</reference>
<sequence>MDSGGESTSGAADAPGAARTSADRVPPSAPCSATAGEVYEHLVRYGPHARTDLARLLGLSGPTLTRVTRELLESGLLRELPPQMQTKGRPQQPLDVDEDHAVFIGVKITAQSIYAAVVTVRGTALEEVSRDLEDVEPATIIATALELCEPLLAAHPRVAGIGVGIGAQVDDDGAVASSAMLGWSEPVHLRAELEGRLGLPVTVSNDFHALLEGHAWFGIGRRHCSFAVITIGAGVGVGSVEDAEVHRGRTHLAGLTGTLPTITRDGRGVLLRQVASTAHILDAARERGVPGVSEADGGVGAGVGVGGAGGAAGASEAHGLEALVHAARAGDPAALEVAADVAHAVAVAGAGLVGVLDPDALILGGEAVDLLRVGDEFDVALRAHLARVQRDVLVRFLPADFDDWTRGAAVIALRRFIGGRDDA</sequence>
<dbReference type="SUPFAM" id="SSF53067">
    <property type="entry name" value="Actin-like ATPase domain"/>
    <property type="match status" value="1"/>
</dbReference>
<accession>A0ABS1B818</accession>
<feature type="region of interest" description="Disordered" evidence="2">
    <location>
        <begin position="1"/>
        <end position="31"/>
    </location>
</feature>
<dbReference type="InterPro" id="IPR036390">
    <property type="entry name" value="WH_DNA-bd_sf"/>
</dbReference>
<feature type="compositionally biased region" description="Polar residues" evidence="2">
    <location>
        <begin position="1"/>
        <end position="10"/>
    </location>
</feature>
<dbReference type="InterPro" id="IPR000600">
    <property type="entry name" value="ROK"/>
</dbReference>
<dbReference type="Gene3D" id="3.30.420.40">
    <property type="match status" value="2"/>
</dbReference>
<evidence type="ECO:0000313" key="3">
    <source>
        <dbReference type="EMBL" id="MBK0330788.1"/>
    </source>
</evidence>
<gene>
    <name evidence="3" type="ORF">I8D64_05170</name>
</gene>
<comment type="similarity">
    <text evidence="1">Belongs to the ROK (NagC/XylR) family.</text>
</comment>
<dbReference type="Proteomes" id="UP000612352">
    <property type="component" value="Unassembled WGS sequence"/>
</dbReference>